<dbReference type="PANTHER" id="PTHR33619:SF3">
    <property type="entry name" value="POLYSACCHARIDE EXPORT PROTEIN GFCE-RELATED"/>
    <property type="match status" value="1"/>
</dbReference>
<gene>
    <name evidence="19" type="ORF">LNV07_09180</name>
</gene>
<dbReference type="InterPro" id="IPR049712">
    <property type="entry name" value="Poly_export"/>
</dbReference>
<evidence type="ECO:0000256" key="3">
    <source>
        <dbReference type="ARBA" id="ARBA00022448"/>
    </source>
</evidence>
<dbReference type="Pfam" id="PF22461">
    <property type="entry name" value="SLBB_2"/>
    <property type="match status" value="1"/>
</dbReference>
<keyword evidence="3" id="KW-0813">Transport</keyword>
<feature type="domain" description="Soluble ligand binding" evidence="17">
    <location>
        <begin position="604"/>
        <end position="649"/>
    </location>
</feature>
<reference evidence="19 20" key="1">
    <citation type="submission" date="2021-11" db="EMBL/GenBank/DDBJ databases">
        <authorList>
            <person name="Liang Q."/>
            <person name="Mou H."/>
            <person name="Liu Z."/>
        </authorList>
    </citation>
    <scope>NUCLEOTIDE SEQUENCE [LARGE SCALE GENOMIC DNA]</scope>
    <source>
        <strain evidence="19 20">CHU3</strain>
    </source>
</reference>
<evidence type="ECO:0000259" key="17">
    <source>
        <dbReference type="Pfam" id="PF10531"/>
    </source>
</evidence>
<evidence type="ECO:0000256" key="1">
    <source>
        <dbReference type="ARBA" id="ARBA00004571"/>
    </source>
</evidence>
<keyword evidence="20" id="KW-1185">Reference proteome</keyword>
<feature type="domain" description="Polysaccharide export protein N-terminal" evidence="16">
    <location>
        <begin position="69"/>
        <end position="140"/>
    </location>
</feature>
<sequence length="714" mass="77475">MRTKKERARADSDRAEDGAEEGRRKLPARIVQPSQFQRFVQESTGQLLPIFGRELFESPQTYAADSAIPAPDSYVLGSGDEIQLKVWGPVDFSLDLTIDRNGQVNLPKVGVVQLGGVMLRDLDKTLSRHLAKVYANFNASATLGRLRGIQIYVVGHALQPGSYHVSSLSTLVNALFVSGGPTAGGSMRNISLKRNGKTISTIDLYDFIARGDKSKDLALLSGDVIVIPPVGPRVAVTGAIDQAAIFELKPSATTVADILSLGGGVPTLATVNKALLERIVRDSNPPRQVQEIVLNEPGLRQNLRDGDVLVLFGISPAFANAVTLQGAVAAPLRYNWFEGMRVLDLIPDREALITGDYFRRKNLLVQNERATSAAGLDLSKRIRAADDQINWDYAVIERMDKNTLTTALIPFNLGKAVLQKDPAHNLPLQVGDVITVLNQSDLRVPQERQARLVRLEGEVVAPGVYQANPGETLPDLIQRIGGLTPQAYLFGSEFRRESVRAKQQAGLDTLIRRLEAQGQAQANSLVANRGTDAAGLALAQQQQQQQQLQLKAQVERLKDFKSNGRMTLELDTQSKSLAALPALPLEDGDAFYIPSVPGFVSAFGAVHNENLFLFKQGKTVADVLKSAGLTEEADLDQAFVLRADGSVMARRDQSSLLGGGFEARQLMPGDTVVVPSKIDRESTYSVITRGVKDWTQILANFGLSVAALKSIKSL</sequence>
<evidence type="ECO:0000256" key="5">
    <source>
        <dbReference type="ARBA" id="ARBA00022597"/>
    </source>
</evidence>
<accession>A0ABT2YE18</accession>
<evidence type="ECO:0000256" key="12">
    <source>
        <dbReference type="ARBA" id="ARBA00023139"/>
    </source>
</evidence>
<dbReference type="EMBL" id="JAJIRN010000004">
    <property type="protein sequence ID" value="MCV2368266.1"/>
    <property type="molecule type" value="Genomic_DNA"/>
</dbReference>
<keyword evidence="13" id="KW-0998">Cell outer membrane</keyword>
<dbReference type="Gene3D" id="3.30.1950.10">
    <property type="entry name" value="wza like domain"/>
    <property type="match status" value="1"/>
</dbReference>
<keyword evidence="11" id="KW-0472">Membrane</keyword>
<comment type="subcellular location">
    <subcellularLocation>
        <location evidence="1">Cell outer membrane</location>
        <topology evidence="1">Multi-pass membrane protein</topology>
    </subcellularLocation>
</comment>
<organism evidence="19 20">
    <name type="scientific">Roseateles oligotrophus</name>
    <dbReference type="NCBI Taxonomy" id="1769250"/>
    <lineage>
        <taxon>Bacteria</taxon>
        <taxon>Pseudomonadati</taxon>
        <taxon>Pseudomonadota</taxon>
        <taxon>Betaproteobacteria</taxon>
        <taxon>Burkholderiales</taxon>
        <taxon>Sphaerotilaceae</taxon>
        <taxon>Roseateles</taxon>
    </lineage>
</organism>
<feature type="domain" description="Soluble ligand binding" evidence="17">
    <location>
        <begin position="453"/>
        <end position="488"/>
    </location>
</feature>
<keyword evidence="5" id="KW-0762">Sugar transport</keyword>
<dbReference type="Pfam" id="PF10531">
    <property type="entry name" value="SLBB"/>
    <property type="match status" value="3"/>
</dbReference>
<keyword evidence="4" id="KW-1134">Transmembrane beta strand</keyword>
<keyword evidence="9" id="KW-0406">Ion transport</keyword>
<name>A0ABT2YE18_9BURK</name>
<comment type="caution">
    <text evidence="19">The sequence shown here is derived from an EMBL/GenBank/DDBJ whole genome shotgun (WGS) entry which is preliminary data.</text>
</comment>
<evidence type="ECO:0000256" key="8">
    <source>
        <dbReference type="ARBA" id="ARBA00023047"/>
    </source>
</evidence>
<dbReference type="Pfam" id="PF02563">
    <property type="entry name" value="Poly_export"/>
    <property type="match status" value="1"/>
</dbReference>
<feature type="compositionally biased region" description="Basic and acidic residues" evidence="15">
    <location>
        <begin position="8"/>
        <end position="24"/>
    </location>
</feature>
<keyword evidence="6" id="KW-0812">Transmembrane</keyword>
<evidence type="ECO:0000256" key="13">
    <source>
        <dbReference type="ARBA" id="ARBA00023237"/>
    </source>
</evidence>
<protein>
    <submittedName>
        <fullName evidence="19">SLBB domain-containing protein</fullName>
    </submittedName>
</protein>
<evidence type="ECO:0000313" key="19">
    <source>
        <dbReference type="EMBL" id="MCV2368266.1"/>
    </source>
</evidence>
<feature type="domain" description="Soluble ligand binding" evidence="17">
    <location>
        <begin position="233"/>
        <end position="285"/>
    </location>
</feature>
<evidence type="ECO:0000256" key="4">
    <source>
        <dbReference type="ARBA" id="ARBA00022452"/>
    </source>
</evidence>
<dbReference type="PANTHER" id="PTHR33619">
    <property type="entry name" value="POLYSACCHARIDE EXPORT PROTEIN GFCE-RELATED"/>
    <property type="match status" value="1"/>
</dbReference>
<evidence type="ECO:0000256" key="15">
    <source>
        <dbReference type="SAM" id="MobiDB-lite"/>
    </source>
</evidence>
<comment type="similarity">
    <text evidence="2">Belongs to the BexD/CtrA/VexA family.</text>
</comment>
<feature type="region of interest" description="Disordered" evidence="15">
    <location>
        <begin position="1"/>
        <end position="27"/>
    </location>
</feature>
<keyword evidence="14" id="KW-0449">Lipoprotein</keyword>
<evidence type="ECO:0000259" key="16">
    <source>
        <dbReference type="Pfam" id="PF02563"/>
    </source>
</evidence>
<keyword evidence="8" id="KW-0625">Polysaccharide transport</keyword>
<evidence type="ECO:0000256" key="14">
    <source>
        <dbReference type="ARBA" id="ARBA00023288"/>
    </source>
</evidence>
<evidence type="ECO:0000256" key="7">
    <source>
        <dbReference type="ARBA" id="ARBA00022729"/>
    </source>
</evidence>
<keyword evidence="10" id="KW-0626">Porin</keyword>
<dbReference type="Gene3D" id="3.10.560.10">
    <property type="entry name" value="Outer membrane lipoprotein wza domain like"/>
    <property type="match status" value="4"/>
</dbReference>
<evidence type="ECO:0000256" key="2">
    <source>
        <dbReference type="ARBA" id="ARBA00009450"/>
    </source>
</evidence>
<keyword evidence="12" id="KW-0564">Palmitate</keyword>
<evidence type="ECO:0000256" key="6">
    <source>
        <dbReference type="ARBA" id="ARBA00022692"/>
    </source>
</evidence>
<dbReference type="InterPro" id="IPR019554">
    <property type="entry name" value="Soluble_ligand-bd"/>
</dbReference>
<dbReference type="Proteomes" id="UP001209701">
    <property type="component" value="Unassembled WGS sequence"/>
</dbReference>
<evidence type="ECO:0000256" key="11">
    <source>
        <dbReference type="ARBA" id="ARBA00023136"/>
    </source>
</evidence>
<feature type="domain" description="SLBB" evidence="18">
    <location>
        <begin position="151"/>
        <end position="226"/>
    </location>
</feature>
<dbReference type="RefSeq" id="WP_263570876.1">
    <property type="nucleotide sequence ID" value="NZ_JAJIRN010000004.1"/>
</dbReference>
<evidence type="ECO:0000256" key="10">
    <source>
        <dbReference type="ARBA" id="ARBA00023114"/>
    </source>
</evidence>
<proteinExistence type="inferred from homology"/>
<dbReference type="InterPro" id="IPR054765">
    <property type="entry name" value="SLBB_dom"/>
</dbReference>
<evidence type="ECO:0000313" key="20">
    <source>
        <dbReference type="Proteomes" id="UP001209701"/>
    </source>
</evidence>
<evidence type="ECO:0000256" key="9">
    <source>
        <dbReference type="ARBA" id="ARBA00023065"/>
    </source>
</evidence>
<evidence type="ECO:0000259" key="18">
    <source>
        <dbReference type="Pfam" id="PF22461"/>
    </source>
</evidence>
<keyword evidence="7" id="KW-0732">Signal</keyword>
<dbReference type="InterPro" id="IPR003715">
    <property type="entry name" value="Poly_export_N"/>
</dbReference>